<feature type="domain" description="TIL" evidence="3">
    <location>
        <begin position="4"/>
        <end position="59"/>
    </location>
</feature>
<evidence type="ECO:0000256" key="1">
    <source>
        <dbReference type="ARBA" id="ARBA00022690"/>
    </source>
</evidence>
<evidence type="ECO:0000313" key="4">
    <source>
        <dbReference type="EMBL" id="GFT61286.1"/>
    </source>
</evidence>
<dbReference type="Pfam" id="PF01826">
    <property type="entry name" value="TIL"/>
    <property type="match status" value="1"/>
</dbReference>
<protein>
    <recommendedName>
        <fullName evidence="3">TIL domain-containing protein</fullName>
    </recommendedName>
</protein>
<reference evidence="4" key="1">
    <citation type="submission" date="2020-08" db="EMBL/GenBank/DDBJ databases">
        <title>Multicomponent nature underlies the extraordinary mechanical properties of spider dragline silk.</title>
        <authorList>
            <person name="Kono N."/>
            <person name="Nakamura H."/>
            <person name="Mori M."/>
            <person name="Yoshida Y."/>
            <person name="Ohtoshi R."/>
            <person name="Malay A.D."/>
            <person name="Moran D.A.P."/>
            <person name="Tomita M."/>
            <person name="Numata K."/>
            <person name="Arakawa K."/>
        </authorList>
    </citation>
    <scope>NUCLEOTIDE SEQUENCE</scope>
</reference>
<dbReference type="InterPro" id="IPR036084">
    <property type="entry name" value="Ser_inhib-like_sf"/>
</dbReference>
<dbReference type="AlphaFoldDB" id="A0A8X6TXS1"/>
<dbReference type="Proteomes" id="UP000887013">
    <property type="component" value="Unassembled WGS sequence"/>
</dbReference>
<name>A0A8X6TXS1_NEPPI</name>
<evidence type="ECO:0000256" key="2">
    <source>
        <dbReference type="ARBA" id="ARBA00023157"/>
    </source>
</evidence>
<proteinExistence type="predicted"/>
<dbReference type="OrthoDB" id="6412836at2759"/>
<organism evidence="4 5">
    <name type="scientific">Nephila pilipes</name>
    <name type="common">Giant wood spider</name>
    <name type="synonym">Nephila maculata</name>
    <dbReference type="NCBI Taxonomy" id="299642"/>
    <lineage>
        <taxon>Eukaryota</taxon>
        <taxon>Metazoa</taxon>
        <taxon>Ecdysozoa</taxon>
        <taxon>Arthropoda</taxon>
        <taxon>Chelicerata</taxon>
        <taxon>Arachnida</taxon>
        <taxon>Araneae</taxon>
        <taxon>Araneomorphae</taxon>
        <taxon>Entelegynae</taxon>
        <taxon>Araneoidea</taxon>
        <taxon>Nephilidae</taxon>
        <taxon>Nephila</taxon>
    </lineage>
</organism>
<keyword evidence="1" id="KW-0646">Protease inhibitor</keyword>
<dbReference type="EMBL" id="BMAW01067756">
    <property type="protein sequence ID" value="GFT61286.1"/>
    <property type="molecule type" value="Genomic_DNA"/>
</dbReference>
<dbReference type="PANTHER" id="PTHR23259">
    <property type="entry name" value="RIDDLE"/>
    <property type="match status" value="1"/>
</dbReference>
<dbReference type="Gene3D" id="2.10.25.10">
    <property type="entry name" value="Laminin"/>
    <property type="match status" value="1"/>
</dbReference>
<feature type="non-terminal residue" evidence="4">
    <location>
        <position position="1"/>
    </location>
</feature>
<sequence>ETKCPELERWDQCTAHCQENCSNYYQHIPCPLICVSGCICEEGFVRERDGGKCIPIDKCSKHESPSEY</sequence>
<evidence type="ECO:0000259" key="3">
    <source>
        <dbReference type="Pfam" id="PF01826"/>
    </source>
</evidence>
<dbReference type="InterPro" id="IPR002919">
    <property type="entry name" value="TIL_dom"/>
</dbReference>
<keyword evidence="2" id="KW-1015">Disulfide bond</keyword>
<comment type="caution">
    <text evidence="4">The sequence shown here is derived from an EMBL/GenBank/DDBJ whole genome shotgun (WGS) entry which is preliminary data.</text>
</comment>
<dbReference type="PANTHER" id="PTHR23259:SF82">
    <property type="entry name" value="SERINE PROTEASE INHIBITOR 1 PROTEIN"/>
    <property type="match status" value="1"/>
</dbReference>
<gene>
    <name evidence="4" type="ORF">NPIL_72421</name>
</gene>
<dbReference type="SUPFAM" id="SSF57567">
    <property type="entry name" value="Serine protease inhibitors"/>
    <property type="match status" value="1"/>
</dbReference>
<evidence type="ECO:0000313" key="5">
    <source>
        <dbReference type="Proteomes" id="UP000887013"/>
    </source>
</evidence>
<accession>A0A8X6TXS1</accession>
<dbReference type="GO" id="GO:0030414">
    <property type="term" value="F:peptidase inhibitor activity"/>
    <property type="evidence" value="ECO:0007669"/>
    <property type="project" value="UniProtKB-KW"/>
</dbReference>
<dbReference type="CDD" id="cd19941">
    <property type="entry name" value="TIL"/>
    <property type="match status" value="1"/>
</dbReference>
<keyword evidence="5" id="KW-1185">Reference proteome</keyword>
<dbReference type="InterPro" id="IPR051368">
    <property type="entry name" value="SerProtInhib-TIL_Domain"/>
</dbReference>